<keyword evidence="8" id="KW-0106">Calcium</keyword>
<keyword evidence="9" id="KW-0442">Lipid degradation</keyword>
<protein>
    <recommendedName>
        <fullName evidence="14">sn-1-specific diacylglycerol lipase</fullName>
        <ecNumber evidence="14">3.1.1.116</ecNumber>
    </recommendedName>
</protein>
<keyword evidence="4" id="KW-0597">Phosphoprotein</keyword>
<feature type="transmembrane region" description="Helical" evidence="15">
    <location>
        <begin position="538"/>
        <end position="565"/>
    </location>
</feature>
<feature type="transmembrane region" description="Helical" evidence="15">
    <location>
        <begin position="419"/>
        <end position="446"/>
    </location>
</feature>
<keyword evidence="10 15" id="KW-1133">Transmembrane helix</keyword>
<dbReference type="InterPro" id="IPR029058">
    <property type="entry name" value="AB_hydrolase_fold"/>
</dbReference>
<evidence type="ECO:0000256" key="15">
    <source>
        <dbReference type="SAM" id="Phobius"/>
    </source>
</evidence>
<dbReference type="EC" id="3.1.1.116" evidence="14"/>
<evidence type="ECO:0000313" key="17">
    <source>
        <dbReference type="EMBL" id="KAF6032247.1"/>
    </source>
</evidence>
<accession>A0A7J7K219</accession>
<keyword evidence="18" id="KW-1185">Reference proteome</keyword>
<feature type="transmembrane region" description="Helical" evidence="15">
    <location>
        <begin position="482"/>
        <end position="504"/>
    </location>
</feature>
<keyword evidence="3" id="KW-1003">Cell membrane</keyword>
<dbReference type="GO" id="GO:0019369">
    <property type="term" value="P:arachidonate metabolic process"/>
    <property type="evidence" value="ECO:0007669"/>
    <property type="project" value="TreeGrafter"/>
</dbReference>
<comment type="catalytic activity">
    <reaction evidence="13">
        <text>a 1,2-diacyl-sn-glycerol + H2O = a 2-acylglycerol + a fatty acid + H(+)</text>
        <dbReference type="Rhea" id="RHEA:33275"/>
        <dbReference type="ChEBI" id="CHEBI:15377"/>
        <dbReference type="ChEBI" id="CHEBI:15378"/>
        <dbReference type="ChEBI" id="CHEBI:17389"/>
        <dbReference type="ChEBI" id="CHEBI:17815"/>
        <dbReference type="ChEBI" id="CHEBI:28868"/>
        <dbReference type="EC" id="3.1.1.116"/>
    </reaction>
    <physiologicalReaction direction="left-to-right" evidence="13">
        <dbReference type="Rhea" id="RHEA:33276"/>
    </physiologicalReaction>
</comment>
<evidence type="ECO:0000256" key="12">
    <source>
        <dbReference type="ARBA" id="ARBA00023136"/>
    </source>
</evidence>
<organism evidence="17 18">
    <name type="scientific">Bugula neritina</name>
    <name type="common">Brown bryozoan</name>
    <name type="synonym">Sertularia neritina</name>
    <dbReference type="NCBI Taxonomy" id="10212"/>
    <lineage>
        <taxon>Eukaryota</taxon>
        <taxon>Metazoa</taxon>
        <taxon>Spiralia</taxon>
        <taxon>Lophotrochozoa</taxon>
        <taxon>Bryozoa</taxon>
        <taxon>Gymnolaemata</taxon>
        <taxon>Cheilostomatida</taxon>
        <taxon>Flustrina</taxon>
        <taxon>Buguloidea</taxon>
        <taxon>Bugulidae</taxon>
        <taxon>Bugula</taxon>
    </lineage>
</organism>
<dbReference type="InterPro" id="IPR002921">
    <property type="entry name" value="Fungal_lipase-type"/>
</dbReference>
<feature type="transmembrane region" description="Helical" evidence="15">
    <location>
        <begin position="100"/>
        <end position="123"/>
    </location>
</feature>
<feature type="transmembrane region" description="Helical" evidence="15">
    <location>
        <begin position="509"/>
        <end position="532"/>
    </location>
</feature>
<evidence type="ECO:0000256" key="14">
    <source>
        <dbReference type="ARBA" id="ARBA00026104"/>
    </source>
</evidence>
<feature type="transmembrane region" description="Helical" evidence="15">
    <location>
        <begin position="20"/>
        <end position="45"/>
    </location>
</feature>
<dbReference type="AlphaFoldDB" id="A0A7J7K219"/>
<evidence type="ECO:0000256" key="3">
    <source>
        <dbReference type="ARBA" id="ARBA00022475"/>
    </source>
</evidence>
<gene>
    <name evidence="17" type="ORF">EB796_009466</name>
</gene>
<comment type="caution">
    <text evidence="17">The sequence shown here is derived from an EMBL/GenBank/DDBJ whole genome shotgun (WGS) entry which is preliminary data.</text>
</comment>
<evidence type="ECO:0000256" key="7">
    <source>
        <dbReference type="ARBA" id="ARBA00022801"/>
    </source>
</evidence>
<comment type="cofactor">
    <cofactor evidence="1">
        <name>Ca(2+)</name>
        <dbReference type="ChEBI" id="CHEBI:29108"/>
    </cofactor>
</comment>
<keyword evidence="11" id="KW-0443">Lipid metabolism</keyword>
<dbReference type="OrthoDB" id="438440at2759"/>
<dbReference type="EMBL" id="VXIV02001524">
    <property type="protein sequence ID" value="KAF6032247.1"/>
    <property type="molecule type" value="Genomic_DNA"/>
</dbReference>
<feature type="transmembrane region" description="Helical" evidence="15">
    <location>
        <begin position="135"/>
        <end position="153"/>
    </location>
</feature>
<dbReference type="Pfam" id="PF01764">
    <property type="entry name" value="Lipase_3"/>
    <property type="match status" value="1"/>
</dbReference>
<evidence type="ECO:0000256" key="6">
    <source>
        <dbReference type="ARBA" id="ARBA00022723"/>
    </source>
</evidence>
<feature type="transmembrane region" description="Helical" evidence="15">
    <location>
        <begin position="57"/>
        <end position="80"/>
    </location>
</feature>
<evidence type="ECO:0000256" key="4">
    <source>
        <dbReference type="ARBA" id="ARBA00022553"/>
    </source>
</evidence>
<evidence type="ECO:0000256" key="2">
    <source>
        <dbReference type="ARBA" id="ARBA00004651"/>
    </source>
</evidence>
<dbReference type="GO" id="GO:0046872">
    <property type="term" value="F:metal ion binding"/>
    <property type="evidence" value="ECO:0007669"/>
    <property type="project" value="UniProtKB-KW"/>
</dbReference>
<keyword evidence="12 15" id="KW-0472">Membrane</keyword>
<keyword evidence="5 15" id="KW-0812">Transmembrane</keyword>
<evidence type="ECO:0000313" key="18">
    <source>
        <dbReference type="Proteomes" id="UP000593567"/>
    </source>
</evidence>
<evidence type="ECO:0000256" key="8">
    <source>
        <dbReference type="ARBA" id="ARBA00022837"/>
    </source>
</evidence>
<evidence type="ECO:0000256" key="9">
    <source>
        <dbReference type="ARBA" id="ARBA00022963"/>
    </source>
</evidence>
<dbReference type="CDD" id="cd00741">
    <property type="entry name" value="Lipase"/>
    <property type="match status" value="1"/>
</dbReference>
<reference evidence="17" key="1">
    <citation type="submission" date="2020-06" db="EMBL/GenBank/DDBJ databases">
        <title>Draft genome of Bugula neritina, a colonial animal packing powerful symbionts and potential medicines.</title>
        <authorList>
            <person name="Rayko M."/>
        </authorList>
    </citation>
    <scope>NUCLEOTIDE SEQUENCE [LARGE SCALE GENOMIC DNA]</scope>
    <source>
        <strain evidence="17">Kwan_BN1</strain>
    </source>
</reference>
<dbReference type="GO" id="GO:0016298">
    <property type="term" value="F:lipase activity"/>
    <property type="evidence" value="ECO:0007669"/>
    <property type="project" value="TreeGrafter"/>
</dbReference>
<dbReference type="PANTHER" id="PTHR45792">
    <property type="entry name" value="DIACYLGLYCEROL LIPASE HOMOLOG-RELATED"/>
    <property type="match status" value="1"/>
</dbReference>
<keyword evidence="6" id="KW-0479">Metal-binding</keyword>
<keyword evidence="7" id="KW-0378">Hydrolase</keyword>
<evidence type="ECO:0000256" key="11">
    <source>
        <dbReference type="ARBA" id="ARBA00023098"/>
    </source>
</evidence>
<dbReference type="Gene3D" id="3.40.50.1820">
    <property type="entry name" value="alpha/beta hydrolase"/>
    <property type="match status" value="2"/>
</dbReference>
<dbReference type="PANTHER" id="PTHR45792:SF8">
    <property type="entry name" value="DIACYLGLYCEROL LIPASE-ALPHA"/>
    <property type="match status" value="1"/>
</dbReference>
<feature type="transmembrane region" description="Helical" evidence="15">
    <location>
        <begin position="453"/>
        <end position="476"/>
    </location>
</feature>
<evidence type="ECO:0000259" key="16">
    <source>
        <dbReference type="Pfam" id="PF01764"/>
    </source>
</evidence>
<comment type="subcellular location">
    <subcellularLocation>
        <location evidence="2">Cell membrane</location>
        <topology evidence="2">Multi-pass membrane protein</topology>
    </subcellularLocation>
</comment>
<dbReference type="Proteomes" id="UP000593567">
    <property type="component" value="Unassembled WGS sequence"/>
</dbReference>
<name>A0A7J7K219_BUGNE</name>
<dbReference type="SUPFAM" id="SSF53474">
    <property type="entry name" value="alpha/beta-Hydrolases"/>
    <property type="match status" value="2"/>
</dbReference>
<feature type="domain" description="Fungal lipase-type" evidence="16">
    <location>
        <begin position="617"/>
        <end position="697"/>
    </location>
</feature>
<dbReference type="InterPro" id="IPR052214">
    <property type="entry name" value="DAG_Lipase-Related"/>
</dbReference>
<evidence type="ECO:0000256" key="5">
    <source>
        <dbReference type="ARBA" id="ARBA00022692"/>
    </source>
</evidence>
<evidence type="ECO:0000256" key="10">
    <source>
        <dbReference type="ARBA" id="ARBA00022989"/>
    </source>
</evidence>
<evidence type="ECO:0000256" key="13">
    <source>
        <dbReference type="ARBA" id="ARBA00024531"/>
    </source>
</evidence>
<dbReference type="GO" id="GO:0046340">
    <property type="term" value="P:diacylglycerol catabolic process"/>
    <property type="evidence" value="ECO:0007669"/>
    <property type="project" value="TreeGrafter"/>
</dbReference>
<proteinExistence type="predicted"/>
<dbReference type="GO" id="GO:0005886">
    <property type="term" value="C:plasma membrane"/>
    <property type="evidence" value="ECO:0007669"/>
    <property type="project" value="UniProtKB-SubCell"/>
</dbReference>
<evidence type="ECO:0000256" key="1">
    <source>
        <dbReference type="ARBA" id="ARBA00001913"/>
    </source>
</evidence>
<feature type="transmembrane region" description="Helical" evidence="15">
    <location>
        <begin position="572"/>
        <end position="605"/>
    </location>
</feature>
<sequence>MPGLVVFNRRWSIGSDDLPVPAMILVFLNSVWVIALVSMVIEVHMTDGWRGDCSGGFLWYPIMTIGLLALLTVNDVFIAVQSAKGGVFDKKARHNIPVLLYIRTALLVVETIWACSGCVLLNWKLRTSQCDSSDLVYTLLCVVVGSNMLAELFTKFQNLQQNSADNSTSSEPTLRKLRDLHEEKWTSRVTAGFCCAALRKPSDKAVFNKIAILLADYFDNLDVVLSDFIAGMFLLRKQQKSAHADTVQQPTNDIYQYLSGMAISPRTKFLTLKDENMQSEFTCMLHFAEYALAAYGYQGQYFFYPAKACCRINICGRCRGCPSRQDERILVGDNCCQCQYAAITTCSPLSSEDDFIYGNYENKPNFPSYFVCLDHTYKKVVLCIRGTLSIRDALIDLQGDSTKLDDIHPSWKGHRSCDIVAVCCLIVAVCCLIVTVCCLIVAVCCLIVAVCCFIVAVCCLIVAVCCLIVAVCCFIVPVCCLVVAVCCLIVTVCCLIVAVCCLIVTVCCFIVAVCCLIVAVCCLIVAVCCLIVPVCCLVVAVCCLIVTVCCLIVTVCCLIVAVCCLIVTVCCLIVAVCCLIVTVCCLIVNVCCLIVNVCCLIGMVAAADNIFAELTEHQILESAFDRCPTSGYSLLVTGHSLGAGVAPIISFRLREKYPHLYCYAFSPPGGLLSLDAMNESREFTTSIVVGKDIIPRLGLPQLEYFRSDILSLLENSSTPKWRIFTSTLPLLGRCLEYQNTADLPISRSQNYSPFFTRTLSSTHEPMFMPGRVLHIVKNYPREKPKGSPLYQAVWADNSSFDTIIVSPSMLEDHLPNNVLEAMQKVVENHGPKKPEKMLSEEERRATLRCGDGEVISTGTEADRLI</sequence>